<accession>L0A3V6</accession>
<name>L0A3V6_DEIPD</name>
<dbReference type="EMBL" id="CP003382">
    <property type="protein sequence ID" value="AFZ68531.1"/>
    <property type="molecule type" value="Genomic_DNA"/>
</dbReference>
<dbReference type="HOGENOM" id="CLU_000445_69_17_0"/>
<keyword evidence="1" id="KW-0597">Phosphoprotein</keyword>
<dbReference type="PANTHER" id="PTHR44520:SF2">
    <property type="entry name" value="RESPONSE REGULATOR RCP1"/>
    <property type="match status" value="1"/>
</dbReference>
<dbReference type="PANTHER" id="PTHR44520">
    <property type="entry name" value="RESPONSE REGULATOR RCP1-RELATED"/>
    <property type="match status" value="1"/>
</dbReference>
<feature type="domain" description="Response regulatory" evidence="2">
    <location>
        <begin position="7"/>
        <end position="132"/>
    </location>
</feature>
<dbReference type="RefSeq" id="WP_015236830.1">
    <property type="nucleotide sequence ID" value="NC_019793.1"/>
</dbReference>
<dbReference type="InterPro" id="IPR052893">
    <property type="entry name" value="TCS_response_regulator"/>
</dbReference>
<organism evidence="3 4">
    <name type="scientific">Deinococcus peraridilitoris (strain DSM 19664 / LMG 22246 / CIP 109416 / KR-200)</name>
    <dbReference type="NCBI Taxonomy" id="937777"/>
    <lineage>
        <taxon>Bacteria</taxon>
        <taxon>Thermotogati</taxon>
        <taxon>Deinococcota</taxon>
        <taxon>Deinococci</taxon>
        <taxon>Deinococcales</taxon>
        <taxon>Deinococcaceae</taxon>
        <taxon>Deinococcus</taxon>
    </lineage>
</organism>
<dbReference type="InterPro" id="IPR001789">
    <property type="entry name" value="Sig_transdc_resp-reg_receiver"/>
</dbReference>
<dbReference type="Gene3D" id="3.40.50.2300">
    <property type="match status" value="1"/>
</dbReference>
<evidence type="ECO:0000313" key="4">
    <source>
        <dbReference type="Proteomes" id="UP000010467"/>
    </source>
</evidence>
<sequence>MSQTTLEILLVEDSEADILLAEMAFMELDVPHRLHIARDGIDALGYLGQQGVRPDCPRPDLILLDLNMPRMGGLEFLREIKVHPEWRSIPVIVLTTSSAEGDVWESYHRYANAYMNKPTSLEQFVENMRHLSVFWRAVATLPPERPPGA</sequence>
<dbReference type="AlphaFoldDB" id="L0A3V6"/>
<evidence type="ECO:0000313" key="3">
    <source>
        <dbReference type="EMBL" id="AFZ68531.1"/>
    </source>
</evidence>
<dbReference type="eggNOG" id="COG0784">
    <property type="taxonomic scope" value="Bacteria"/>
</dbReference>
<evidence type="ECO:0000259" key="2">
    <source>
        <dbReference type="PROSITE" id="PS50110"/>
    </source>
</evidence>
<dbReference type="Pfam" id="PF00072">
    <property type="entry name" value="Response_reg"/>
    <property type="match status" value="1"/>
</dbReference>
<dbReference type="CDD" id="cd17557">
    <property type="entry name" value="REC_Rcp-like"/>
    <property type="match status" value="1"/>
</dbReference>
<dbReference type="PROSITE" id="PS50110">
    <property type="entry name" value="RESPONSE_REGULATORY"/>
    <property type="match status" value="1"/>
</dbReference>
<feature type="modified residue" description="4-aspartylphosphate" evidence="1">
    <location>
        <position position="65"/>
    </location>
</feature>
<dbReference type="Proteomes" id="UP000010467">
    <property type="component" value="Chromosome"/>
</dbReference>
<keyword evidence="4" id="KW-1185">Reference proteome</keyword>
<proteinExistence type="predicted"/>
<dbReference type="STRING" id="937777.Deipe_3083"/>
<gene>
    <name evidence="3" type="ordered locus">Deipe_3083</name>
</gene>
<reference evidence="4" key="1">
    <citation type="submission" date="2012-03" db="EMBL/GenBank/DDBJ databases">
        <title>Complete sequence of chromosome of Deinococcus peraridilitoris DSM 19664.</title>
        <authorList>
            <person name="Lucas S."/>
            <person name="Copeland A."/>
            <person name="Lapidus A."/>
            <person name="Glavina del Rio T."/>
            <person name="Dalin E."/>
            <person name="Tice H."/>
            <person name="Bruce D."/>
            <person name="Goodwin L."/>
            <person name="Pitluck S."/>
            <person name="Peters L."/>
            <person name="Mikhailova N."/>
            <person name="Lu M."/>
            <person name="Kyrpides N."/>
            <person name="Mavromatis K."/>
            <person name="Ivanova N."/>
            <person name="Brettin T."/>
            <person name="Detter J.C."/>
            <person name="Han C."/>
            <person name="Larimer F."/>
            <person name="Land M."/>
            <person name="Hauser L."/>
            <person name="Markowitz V."/>
            <person name="Cheng J.-F."/>
            <person name="Hugenholtz P."/>
            <person name="Woyke T."/>
            <person name="Wu D."/>
            <person name="Pukall R."/>
            <person name="Steenblock K."/>
            <person name="Brambilla E."/>
            <person name="Klenk H.-P."/>
            <person name="Eisen J.A."/>
        </authorList>
    </citation>
    <scope>NUCLEOTIDE SEQUENCE [LARGE SCALE GENOMIC DNA]</scope>
    <source>
        <strain evidence="4">DSM 19664 / LMG 22246 / CIP 109416 / KR-200</strain>
    </source>
</reference>
<dbReference type="InterPro" id="IPR011006">
    <property type="entry name" value="CheY-like_superfamily"/>
</dbReference>
<dbReference type="GO" id="GO:0000160">
    <property type="term" value="P:phosphorelay signal transduction system"/>
    <property type="evidence" value="ECO:0007669"/>
    <property type="project" value="InterPro"/>
</dbReference>
<dbReference type="SUPFAM" id="SSF52172">
    <property type="entry name" value="CheY-like"/>
    <property type="match status" value="1"/>
</dbReference>
<dbReference type="SMART" id="SM00448">
    <property type="entry name" value="REC"/>
    <property type="match status" value="1"/>
</dbReference>
<dbReference type="KEGG" id="dpd:Deipe_3083"/>
<dbReference type="OrthoDB" id="9785718at2"/>
<evidence type="ECO:0000256" key="1">
    <source>
        <dbReference type="PROSITE-ProRule" id="PRU00169"/>
    </source>
</evidence>
<dbReference type="PATRIC" id="fig|937777.3.peg.3099"/>
<protein>
    <submittedName>
        <fullName evidence="3">CheY-like receiver domain-containing protein</fullName>
    </submittedName>
</protein>